<accession>A0A2M7KA11</accession>
<evidence type="ECO:0000313" key="4">
    <source>
        <dbReference type="Proteomes" id="UP000231493"/>
    </source>
</evidence>
<organism evidence="1 4">
    <name type="scientific">Candidatus Infernicultor aquiphilus</name>
    <dbReference type="NCBI Taxonomy" id="1805029"/>
    <lineage>
        <taxon>Bacteria</taxon>
        <taxon>Pseudomonadati</taxon>
        <taxon>Atribacterota</taxon>
        <taxon>Candidatus Phoenicimicrobiia</taxon>
        <taxon>Candidatus Pheonicimicrobiales</taxon>
        <taxon>Candidatus Phoenicimicrobiaceae</taxon>
        <taxon>Candidatus Infernicultor</taxon>
    </lineage>
</organism>
<evidence type="ECO:0000313" key="3">
    <source>
        <dbReference type="Proteomes" id="UP000230646"/>
    </source>
</evidence>
<name>A0A2M7KA11_9BACT</name>
<accession>A0A2M7PR63</accession>
<protein>
    <submittedName>
        <fullName evidence="1">Uncharacterized protein</fullName>
    </submittedName>
</protein>
<dbReference type="Proteomes" id="UP000231493">
    <property type="component" value="Unassembled WGS sequence"/>
</dbReference>
<evidence type="ECO:0000313" key="2">
    <source>
        <dbReference type="EMBL" id="PIY33035.1"/>
    </source>
</evidence>
<reference evidence="1" key="1">
    <citation type="submission" date="2017-09" db="EMBL/GenBank/DDBJ databases">
        <title>Depth-based differentiation of microbial function through sediment-hosted aquifers and enrichment of novel symbionts in the deep terrestrial subsurface.</title>
        <authorList>
            <person name="Probst A.J."/>
            <person name="Ladd B."/>
            <person name="Jarett J.K."/>
            <person name="Geller-Mcgrath D.E."/>
            <person name="Sieber C.M.K."/>
            <person name="Emerson J.B."/>
            <person name="Anantharaman K."/>
            <person name="Thomas B.C."/>
            <person name="Malmstrom R."/>
            <person name="Stieglmeier M."/>
            <person name="Klingl A."/>
            <person name="Woyke T."/>
            <person name="Ryan C.M."/>
            <person name="Banfield J.F."/>
        </authorList>
    </citation>
    <scope>NUCLEOTIDE SEQUENCE</scope>
    <source>
        <strain evidence="1">CG_4_8_14_3_um_filter_34_18</strain>
    </source>
</reference>
<proteinExistence type="predicted"/>
<comment type="caution">
    <text evidence="1">The sequence shown here is derived from an EMBL/GenBank/DDBJ whole genome shotgun (WGS) entry which is preliminary data.</text>
</comment>
<sequence length="60" mass="6814">MIPGNKYPICSWVVADAFAKVGKDFGVEVGMATPDDIWDFIEKNTEKYKEIHPLKLLSQE</sequence>
<dbReference type="Proteomes" id="UP000230646">
    <property type="component" value="Unassembled WGS sequence"/>
</dbReference>
<dbReference type="EMBL" id="PFKO01000133">
    <property type="protein sequence ID" value="PIY33035.1"/>
    <property type="molecule type" value="Genomic_DNA"/>
</dbReference>
<dbReference type="EMBL" id="PFIP01000031">
    <property type="protein sequence ID" value="PIX34966.1"/>
    <property type="molecule type" value="Genomic_DNA"/>
</dbReference>
<evidence type="ECO:0000313" key="1">
    <source>
        <dbReference type="EMBL" id="PIX34966.1"/>
    </source>
</evidence>
<gene>
    <name evidence="2" type="ORF">COZ07_03645</name>
    <name evidence="1" type="ORF">COZ58_01940</name>
</gene>
<dbReference type="AlphaFoldDB" id="A0A2M7KA11"/>
<reference evidence="3 4" key="2">
    <citation type="submission" date="2017-09" db="EMBL/GenBank/DDBJ databases">
        <title>Depth-based differentiation of microbial function through sediment-hosted aquifers and enrichment of novel symbionts in the deep terrestrial subsurface.</title>
        <authorList>
            <person name="Probst A.J."/>
            <person name="Ladd B."/>
            <person name="Jarett J.K."/>
            <person name="Geller-Mcgrath D.E."/>
            <person name="Sieber C.M."/>
            <person name="Emerson J.B."/>
            <person name="Anantharaman K."/>
            <person name="Thomas B.C."/>
            <person name="Malmstrom R."/>
            <person name="Stieglmeier M."/>
            <person name="Klingl A."/>
            <person name="Woyke T."/>
            <person name="Ryan C.M."/>
            <person name="Banfield J.F."/>
        </authorList>
    </citation>
    <scope>NUCLEOTIDE SEQUENCE [LARGE SCALE GENOMIC DNA]</scope>
    <source>
        <strain evidence="2">CG_4_10_14_3_um_filter_34_13</strain>
    </source>
</reference>